<feature type="transmembrane region" description="Helical" evidence="6">
    <location>
        <begin position="45"/>
        <end position="66"/>
    </location>
</feature>
<evidence type="ECO:0000256" key="2">
    <source>
        <dbReference type="ARBA" id="ARBA00022475"/>
    </source>
</evidence>
<evidence type="ECO:0000256" key="6">
    <source>
        <dbReference type="SAM" id="Phobius"/>
    </source>
</evidence>
<evidence type="ECO:0000256" key="5">
    <source>
        <dbReference type="ARBA" id="ARBA00023136"/>
    </source>
</evidence>
<name>L9U6Q1_9GAMM</name>
<dbReference type="Pfam" id="PF09678">
    <property type="entry name" value="Caa3_CtaG"/>
    <property type="match status" value="1"/>
</dbReference>
<evidence type="ECO:0000256" key="1">
    <source>
        <dbReference type="ARBA" id="ARBA00004651"/>
    </source>
</evidence>
<proteinExistence type="predicted"/>
<keyword evidence="2" id="KW-1003">Cell membrane</keyword>
<evidence type="ECO:0000313" key="8">
    <source>
        <dbReference type="Proteomes" id="UP000011651"/>
    </source>
</evidence>
<dbReference type="GO" id="GO:0005886">
    <property type="term" value="C:plasma membrane"/>
    <property type="evidence" value="ECO:0007669"/>
    <property type="project" value="UniProtKB-SubCell"/>
</dbReference>
<dbReference type="AlphaFoldDB" id="L9U6Q1"/>
<dbReference type="EMBL" id="AOPO01000016">
    <property type="protein sequence ID" value="ELY20529.1"/>
    <property type="molecule type" value="Genomic_DNA"/>
</dbReference>
<gene>
    <name evidence="7" type="ORF">HALTITAN_2787</name>
</gene>
<keyword evidence="4 6" id="KW-1133">Transmembrane helix</keyword>
<accession>L9U6Q1</accession>
<keyword evidence="3 6" id="KW-0812">Transmembrane</keyword>
<dbReference type="InterPro" id="IPR019108">
    <property type="entry name" value="Caa3_assmbl_CtaG-rel"/>
</dbReference>
<feature type="transmembrane region" description="Helical" evidence="6">
    <location>
        <begin position="15"/>
        <end position="33"/>
    </location>
</feature>
<dbReference type="Proteomes" id="UP000011651">
    <property type="component" value="Unassembled WGS sequence"/>
</dbReference>
<keyword evidence="5 6" id="KW-0472">Membrane</keyword>
<comment type="subcellular location">
    <subcellularLocation>
        <location evidence="1">Cell membrane</location>
        <topology evidence="1">Multi-pass membrane protein</topology>
    </subcellularLocation>
</comment>
<organism evidence="7 8">
    <name type="scientific">Vreelandella titanicae BH1</name>
    <dbReference type="NCBI Taxonomy" id="1204738"/>
    <lineage>
        <taxon>Bacteria</taxon>
        <taxon>Pseudomonadati</taxon>
        <taxon>Pseudomonadota</taxon>
        <taxon>Gammaproteobacteria</taxon>
        <taxon>Oceanospirillales</taxon>
        <taxon>Halomonadaceae</taxon>
        <taxon>Vreelandella</taxon>
    </lineage>
</organism>
<reference evidence="7 8" key="1">
    <citation type="journal article" date="2013" name="Genome Announc.">
        <title>Draft Genome of the Marine Gammaproteobacterium Halomonas titanicae.</title>
        <authorList>
            <person name="Sanchez-Porro C."/>
            <person name="de la Haba R.R."/>
            <person name="Cruz-Hernandez N."/>
            <person name="Gonzalez J.M."/>
            <person name="Reyes-Guirao C."/>
            <person name="Navarro-Sampedro L."/>
            <person name="Carballo M."/>
            <person name="Ventosa A."/>
        </authorList>
    </citation>
    <scope>NUCLEOTIDE SEQUENCE [LARGE SCALE GENOMIC DNA]</scope>
    <source>
        <strain evidence="7 8">BH1</strain>
    </source>
</reference>
<evidence type="ECO:0000256" key="3">
    <source>
        <dbReference type="ARBA" id="ARBA00022692"/>
    </source>
</evidence>
<comment type="caution">
    <text evidence="7">The sequence shown here is derived from an EMBL/GenBank/DDBJ whole genome shotgun (WGS) entry which is preliminary data.</text>
</comment>
<feature type="transmembrane region" description="Helical" evidence="6">
    <location>
        <begin position="86"/>
        <end position="105"/>
    </location>
</feature>
<sequence>MIDVALSYLKPWEFSLTWATACVLAIVLYFRGLRQRQQLGESTSIARILAYLLGVAAIYGVTLTHYDYLAQYMFFAHRAQHLVLHHAAPFLIALAAPLPVLIEGLPMRRSVLRLSSIKNSLAWMTERVRSHGMVIKFSNGSGKTAAPRS</sequence>
<evidence type="ECO:0000313" key="7">
    <source>
        <dbReference type="EMBL" id="ELY20529.1"/>
    </source>
</evidence>
<protein>
    <submittedName>
        <fullName evidence="7">Cytochrome c oxidase caa3-type, assembly factor CtaG-related protein</fullName>
    </submittedName>
</protein>
<evidence type="ECO:0000256" key="4">
    <source>
        <dbReference type="ARBA" id="ARBA00022989"/>
    </source>
</evidence>